<feature type="region of interest" description="Disordered" evidence="1">
    <location>
        <begin position="214"/>
        <end position="287"/>
    </location>
</feature>
<evidence type="ECO:0000256" key="1">
    <source>
        <dbReference type="SAM" id="MobiDB-lite"/>
    </source>
</evidence>
<accession>A0A319E8F7</accession>
<feature type="region of interest" description="Disordered" evidence="1">
    <location>
        <begin position="45"/>
        <end position="85"/>
    </location>
</feature>
<protein>
    <submittedName>
        <fullName evidence="2">Uncharacterized protein</fullName>
    </submittedName>
</protein>
<dbReference type="EMBL" id="KZ826277">
    <property type="protein sequence ID" value="PYH87362.1"/>
    <property type="molecule type" value="Genomic_DNA"/>
</dbReference>
<feature type="region of interest" description="Disordered" evidence="1">
    <location>
        <begin position="120"/>
        <end position="172"/>
    </location>
</feature>
<gene>
    <name evidence="2" type="ORF">BO71DRAFT_489628</name>
</gene>
<dbReference type="Proteomes" id="UP000247810">
    <property type="component" value="Unassembled WGS sequence"/>
</dbReference>
<organism evidence="2 3">
    <name type="scientific">Aspergillus ellipticus CBS 707.79</name>
    <dbReference type="NCBI Taxonomy" id="1448320"/>
    <lineage>
        <taxon>Eukaryota</taxon>
        <taxon>Fungi</taxon>
        <taxon>Dikarya</taxon>
        <taxon>Ascomycota</taxon>
        <taxon>Pezizomycotina</taxon>
        <taxon>Eurotiomycetes</taxon>
        <taxon>Eurotiomycetidae</taxon>
        <taxon>Eurotiales</taxon>
        <taxon>Aspergillaceae</taxon>
        <taxon>Aspergillus</taxon>
        <taxon>Aspergillus subgen. Circumdati</taxon>
    </lineage>
</organism>
<feature type="compositionally biased region" description="Low complexity" evidence="1">
    <location>
        <begin position="73"/>
        <end position="85"/>
    </location>
</feature>
<dbReference type="VEuPathDB" id="FungiDB:BO71DRAFT_489628"/>
<feature type="compositionally biased region" description="Low complexity" evidence="1">
    <location>
        <begin position="152"/>
        <end position="172"/>
    </location>
</feature>
<feature type="compositionally biased region" description="Low complexity" evidence="1">
    <location>
        <begin position="124"/>
        <end position="133"/>
    </location>
</feature>
<dbReference type="AlphaFoldDB" id="A0A319E8F7"/>
<reference evidence="2 3" key="1">
    <citation type="submission" date="2018-02" db="EMBL/GenBank/DDBJ databases">
        <title>The genomes of Aspergillus section Nigri reveals drivers in fungal speciation.</title>
        <authorList>
            <consortium name="DOE Joint Genome Institute"/>
            <person name="Vesth T.C."/>
            <person name="Nybo J."/>
            <person name="Theobald S."/>
            <person name="Brandl J."/>
            <person name="Frisvad J.C."/>
            <person name="Nielsen K.F."/>
            <person name="Lyhne E.K."/>
            <person name="Kogle M.E."/>
            <person name="Kuo A."/>
            <person name="Riley R."/>
            <person name="Clum A."/>
            <person name="Nolan M."/>
            <person name="Lipzen A."/>
            <person name="Salamov A."/>
            <person name="Henrissat B."/>
            <person name="Wiebenga A."/>
            <person name="De vries R.P."/>
            <person name="Grigoriev I.V."/>
            <person name="Mortensen U.H."/>
            <person name="Andersen M.R."/>
            <person name="Baker S.E."/>
        </authorList>
    </citation>
    <scope>NUCLEOTIDE SEQUENCE [LARGE SCALE GENOMIC DNA]</scope>
    <source>
        <strain evidence="2 3">CBS 707.79</strain>
    </source>
</reference>
<evidence type="ECO:0000313" key="3">
    <source>
        <dbReference type="Proteomes" id="UP000247810"/>
    </source>
</evidence>
<feature type="compositionally biased region" description="Polar residues" evidence="1">
    <location>
        <begin position="45"/>
        <end position="62"/>
    </location>
</feature>
<evidence type="ECO:0000313" key="2">
    <source>
        <dbReference type="EMBL" id="PYH87362.1"/>
    </source>
</evidence>
<name>A0A319E8F7_9EURO</name>
<sequence length="353" mass="37085">MSPASFLELSAATRDILFATLDSYRTSRGFAFNHPIVLVQADTDNAAQPDTGDASQTDTGDTPQPLVAHGSQTAPPTTDATETTPTSVLATLAAAETRTTRAPKARQALQRLDAFVSPTRHLSRLPASSRSASQDPSTSPSMFRSPLAASGTRSALRPATTPAAPARPVTTRPVMRRRIPTYASPTISSLARSAPYNSDLYPINVAAGRYRTEHPVAPASQRTAPSRVPAGTITRSASEPTEYPSPPMPGASAGPAQTITDDGQPGGLAVSESIPTPTPQQAGDLEAEPELEIPVSISSLDRQGMLKMKNPQVISAQAQKRRGPIMYILSASLAKDTVCARRKQAAIEALGVC</sequence>
<proteinExistence type="predicted"/>
<keyword evidence="3" id="KW-1185">Reference proteome</keyword>